<dbReference type="PROSITE" id="PS50835">
    <property type="entry name" value="IG_LIKE"/>
    <property type="match status" value="1"/>
</dbReference>
<dbReference type="SMART" id="SM00408">
    <property type="entry name" value="IGc2"/>
    <property type="match status" value="1"/>
</dbReference>
<dbReference type="Gene3D" id="2.60.40.10">
    <property type="entry name" value="Immunoglobulins"/>
    <property type="match status" value="1"/>
</dbReference>
<dbReference type="InParanoid" id="A0A672QCN7"/>
<dbReference type="InterPro" id="IPR003598">
    <property type="entry name" value="Ig_sub2"/>
</dbReference>
<dbReference type="GO" id="GO:0007411">
    <property type="term" value="P:axon guidance"/>
    <property type="evidence" value="ECO:0007669"/>
    <property type="project" value="TreeGrafter"/>
</dbReference>
<dbReference type="InterPro" id="IPR013098">
    <property type="entry name" value="Ig_I-set"/>
</dbReference>
<dbReference type="GO" id="GO:0055013">
    <property type="term" value="P:cardiac muscle cell development"/>
    <property type="evidence" value="ECO:0007669"/>
    <property type="project" value="UniProtKB-ARBA"/>
</dbReference>
<dbReference type="GO" id="GO:0003007">
    <property type="term" value="P:heart morphogenesis"/>
    <property type="evidence" value="ECO:0007669"/>
    <property type="project" value="UniProtKB-ARBA"/>
</dbReference>
<reference evidence="3" key="1">
    <citation type="submission" date="2025-08" db="UniProtKB">
        <authorList>
            <consortium name="Ensembl"/>
        </authorList>
    </citation>
    <scope>IDENTIFICATION</scope>
</reference>
<dbReference type="GO" id="GO:0098632">
    <property type="term" value="F:cell-cell adhesion mediator activity"/>
    <property type="evidence" value="ECO:0007669"/>
    <property type="project" value="TreeGrafter"/>
</dbReference>
<dbReference type="Proteomes" id="UP000472262">
    <property type="component" value="Unassembled WGS sequence"/>
</dbReference>
<dbReference type="InterPro" id="IPR036179">
    <property type="entry name" value="Ig-like_dom_sf"/>
</dbReference>
<proteinExistence type="predicted"/>
<dbReference type="GO" id="GO:0007156">
    <property type="term" value="P:homophilic cell adhesion via plasma membrane adhesion molecules"/>
    <property type="evidence" value="ECO:0007669"/>
    <property type="project" value="TreeGrafter"/>
</dbReference>
<keyword evidence="1" id="KW-0393">Immunoglobulin domain</keyword>
<name>A0A672QCN7_SINGR</name>
<dbReference type="Ensembl" id="ENSSGRT00000078293.1">
    <property type="protein sequence ID" value="ENSSGRP00000073529.1"/>
    <property type="gene ID" value="ENSSGRG00000037429.1"/>
</dbReference>
<dbReference type="GO" id="GO:0005886">
    <property type="term" value="C:plasma membrane"/>
    <property type="evidence" value="ECO:0007669"/>
    <property type="project" value="TreeGrafter"/>
</dbReference>
<dbReference type="PANTHER" id="PTHR10075:SF14">
    <property type="entry name" value="CELL ADHESION MOLECULE DSCAM2-RELATED"/>
    <property type="match status" value="1"/>
</dbReference>
<sequence>MSTQAPTFTQPLQSVVALEGSAATFEAQVSGKNVSHFAILLISLLPLGKTAAHSGRFSVRATNGAGQATSTAELLVTGNNTTCNWILSVTLECQVSGHPTPAIMWFREDYRIEHSIDFQITYENSYAHSGHFTCTATSEAGTISTSCYLQISFAVLFVSIGNPLPDIVWLKNSGIISPHKYPHIK</sequence>
<dbReference type="InterPro" id="IPR013783">
    <property type="entry name" value="Ig-like_fold"/>
</dbReference>
<accession>A0A672QCN7</accession>
<dbReference type="InterPro" id="IPR007110">
    <property type="entry name" value="Ig-like_dom"/>
</dbReference>
<dbReference type="Pfam" id="PF07679">
    <property type="entry name" value="I-set"/>
    <property type="match status" value="1"/>
</dbReference>
<protein>
    <recommendedName>
        <fullName evidence="2">Ig-like domain-containing protein</fullName>
    </recommendedName>
</protein>
<dbReference type="GO" id="GO:0030424">
    <property type="term" value="C:axon"/>
    <property type="evidence" value="ECO:0007669"/>
    <property type="project" value="TreeGrafter"/>
</dbReference>
<reference evidence="3" key="2">
    <citation type="submission" date="2025-09" db="UniProtKB">
        <authorList>
            <consortium name="Ensembl"/>
        </authorList>
    </citation>
    <scope>IDENTIFICATION</scope>
</reference>
<dbReference type="GO" id="GO:0070593">
    <property type="term" value="P:dendrite self-avoidance"/>
    <property type="evidence" value="ECO:0007669"/>
    <property type="project" value="TreeGrafter"/>
</dbReference>
<feature type="domain" description="Ig-like" evidence="2">
    <location>
        <begin position="88"/>
        <end position="144"/>
    </location>
</feature>
<organism evidence="3 4">
    <name type="scientific">Sinocyclocheilus grahami</name>
    <name type="common">Dianchi golden-line fish</name>
    <name type="synonym">Barbus grahami</name>
    <dbReference type="NCBI Taxonomy" id="75366"/>
    <lineage>
        <taxon>Eukaryota</taxon>
        <taxon>Metazoa</taxon>
        <taxon>Chordata</taxon>
        <taxon>Craniata</taxon>
        <taxon>Vertebrata</taxon>
        <taxon>Euteleostomi</taxon>
        <taxon>Actinopterygii</taxon>
        <taxon>Neopterygii</taxon>
        <taxon>Teleostei</taxon>
        <taxon>Ostariophysi</taxon>
        <taxon>Cypriniformes</taxon>
        <taxon>Cyprinidae</taxon>
        <taxon>Cyprininae</taxon>
        <taxon>Sinocyclocheilus</taxon>
    </lineage>
</organism>
<evidence type="ECO:0000313" key="3">
    <source>
        <dbReference type="Ensembl" id="ENSSGRP00000073529.1"/>
    </source>
</evidence>
<dbReference type="AlphaFoldDB" id="A0A672QCN7"/>
<dbReference type="PANTHER" id="PTHR10075">
    <property type="entry name" value="BASIGIN RELATED"/>
    <property type="match status" value="1"/>
</dbReference>
<dbReference type="FunFam" id="2.60.40.10:FF:000107">
    <property type="entry name" value="Myosin, light chain kinase a"/>
    <property type="match status" value="1"/>
</dbReference>
<dbReference type="SUPFAM" id="SSF48726">
    <property type="entry name" value="Immunoglobulin"/>
    <property type="match status" value="2"/>
</dbReference>
<evidence type="ECO:0000259" key="2">
    <source>
        <dbReference type="PROSITE" id="PS50835"/>
    </source>
</evidence>
<evidence type="ECO:0000313" key="4">
    <source>
        <dbReference type="Proteomes" id="UP000472262"/>
    </source>
</evidence>
<evidence type="ECO:0000256" key="1">
    <source>
        <dbReference type="ARBA" id="ARBA00023319"/>
    </source>
</evidence>
<keyword evidence="4" id="KW-1185">Reference proteome</keyword>